<sequence length="370" mass="40814">MPKLSTLSIHAANDLHRVPDVTPPINISTTFKYNEDPEKLHKATIPETLHEEAIYSRHAHPNGVLVEETIGKITNSHAVAYSSGLAAFYALMTHVNPKQIFIGQAYHGCHGIADIWTRNHGLKQLSLSDSDLESLQKGDLVHIETPVNPTSLCTDIRYFAQKAHEKGAVLSVDSTFAALQDPFEFGADIVMHSATKYFGGHSDLLAGLLLTKSANVKESLLLDRICLGTNIANLESALLFRSLKTFELRVKRQSETATKIAQYLHANKASLLGLVDVKHSSLQTDKFVEEQLKGIHAPTFAIFVRSEEFAKKLPSRLKYFYHATSLGGVESLIEWRVMSDATAPPTLLRLSIGLEDADDLIQDLAKALLD</sequence>
<dbReference type="PROSITE" id="PS00868">
    <property type="entry name" value="CYS_MET_METAB_PP"/>
    <property type="match status" value="1"/>
</dbReference>
<gene>
    <name evidence="5" type="primary">MPUL0F03200</name>
    <name evidence="5" type="ORF">METSCH_F03200</name>
</gene>
<dbReference type="InterPro" id="IPR054542">
    <property type="entry name" value="Cys_met_metab_PP"/>
</dbReference>
<protein>
    <submittedName>
        <fullName evidence="5">Cystathionine gamma-synthase</fullName>
    </submittedName>
</protein>
<dbReference type="STRING" id="2163413.A0A4V1AEX5"/>
<evidence type="ECO:0000313" key="5">
    <source>
        <dbReference type="EMBL" id="QBM90733.1"/>
    </source>
</evidence>
<comment type="cofactor">
    <cofactor evidence="1 4">
        <name>pyridoxal 5'-phosphate</name>
        <dbReference type="ChEBI" id="CHEBI:597326"/>
    </cofactor>
</comment>
<keyword evidence="6" id="KW-1185">Reference proteome</keyword>
<dbReference type="InterPro" id="IPR015421">
    <property type="entry name" value="PyrdxlP-dep_Trfase_major"/>
</dbReference>
<evidence type="ECO:0000256" key="1">
    <source>
        <dbReference type="ARBA" id="ARBA00001933"/>
    </source>
</evidence>
<evidence type="ECO:0000256" key="2">
    <source>
        <dbReference type="ARBA" id="ARBA00022898"/>
    </source>
</evidence>
<dbReference type="GO" id="GO:0030170">
    <property type="term" value="F:pyridoxal phosphate binding"/>
    <property type="evidence" value="ECO:0007669"/>
    <property type="project" value="InterPro"/>
</dbReference>
<accession>A0A4V1AEX5</accession>
<dbReference type="GO" id="GO:0005737">
    <property type="term" value="C:cytoplasm"/>
    <property type="evidence" value="ECO:0007669"/>
    <property type="project" value="TreeGrafter"/>
</dbReference>
<dbReference type="InterPro" id="IPR015424">
    <property type="entry name" value="PyrdxlP-dep_Trfase"/>
</dbReference>
<dbReference type="GO" id="GO:0016846">
    <property type="term" value="F:carbon-sulfur lyase activity"/>
    <property type="evidence" value="ECO:0007669"/>
    <property type="project" value="TreeGrafter"/>
</dbReference>
<dbReference type="SUPFAM" id="SSF53383">
    <property type="entry name" value="PLP-dependent transferases"/>
    <property type="match status" value="1"/>
</dbReference>
<keyword evidence="2 3" id="KW-0663">Pyridoxal phosphate</keyword>
<dbReference type="FunFam" id="3.40.640.10:FF:000072">
    <property type="entry name" value="Putative cystathionine beta-lyase"/>
    <property type="match status" value="1"/>
</dbReference>
<reference evidence="6" key="1">
    <citation type="submission" date="2019-03" db="EMBL/GenBank/DDBJ databases">
        <title>Snf2 controls pulcherriminic acid biosynthesis and connects pigmentation and antifungal activity of the yeast Metschnikowia pulcherrima.</title>
        <authorList>
            <person name="Gore-Lloyd D."/>
            <person name="Sumann I."/>
            <person name="Brachmann A.O."/>
            <person name="Schneeberger K."/>
            <person name="Ortiz-Merino R.A."/>
            <person name="Moreno-Beltran M."/>
            <person name="Schlaefli M."/>
            <person name="Kirner P."/>
            <person name="Santos Kron A."/>
            <person name="Wolfe K.H."/>
            <person name="Piel J."/>
            <person name="Ahrens C.H."/>
            <person name="Henk D."/>
            <person name="Freimoser F.M."/>
        </authorList>
    </citation>
    <scope>NUCLEOTIDE SEQUENCE [LARGE SCALE GENOMIC DNA]</scope>
    <source>
        <strain evidence="6">APC 1.2</strain>
    </source>
</reference>
<evidence type="ECO:0000313" key="6">
    <source>
        <dbReference type="Proteomes" id="UP000292447"/>
    </source>
</evidence>
<dbReference type="AlphaFoldDB" id="A0A4V1AEX5"/>
<proteinExistence type="inferred from homology"/>
<evidence type="ECO:0000256" key="3">
    <source>
        <dbReference type="PIRSR" id="PIRSR001434-2"/>
    </source>
</evidence>
<dbReference type="InterPro" id="IPR000277">
    <property type="entry name" value="Cys/Met-Metab_PyrdxlP-dep_enz"/>
</dbReference>
<dbReference type="InterPro" id="IPR015422">
    <property type="entry name" value="PyrdxlP-dep_Trfase_small"/>
</dbReference>
<name>A0A4V1AEX5_9ASCO</name>
<dbReference type="Proteomes" id="UP000292447">
    <property type="component" value="Chromosome VI"/>
</dbReference>
<dbReference type="Gene3D" id="3.90.1150.10">
    <property type="entry name" value="Aspartate Aminotransferase, domain 1"/>
    <property type="match status" value="1"/>
</dbReference>
<dbReference type="Pfam" id="PF01053">
    <property type="entry name" value="Cys_Met_Meta_PP"/>
    <property type="match status" value="1"/>
</dbReference>
<dbReference type="PIRSF" id="PIRSF001434">
    <property type="entry name" value="CGS"/>
    <property type="match status" value="1"/>
</dbReference>
<dbReference type="GO" id="GO:0019346">
    <property type="term" value="P:transsulfuration"/>
    <property type="evidence" value="ECO:0007669"/>
    <property type="project" value="InterPro"/>
</dbReference>
<comment type="similarity">
    <text evidence="4">Belongs to the trans-sulfuration enzymes family.</text>
</comment>
<evidence type="ECO:0000256" key="4">
    <source>
        <dbReference type="RuleBase" id="RU362118"/>
    </source>
</evidence>
<dbReference type="PANTHER" id="PTHR11808:SF35">
    <property type="entry name" value="CYSTATHIONINE GAMMA-SYNTHASE (AFU_ORTHOLOGUE AFUA_7G01590)"/>
    <property type="match status" value="1"/>
</dbReference>
<dbReference type="PANTHER" id="PTHR11808">
    <property type="entry name" value="TRANS-SULFURATION ENZYME FAMILY MEMBER"/>
    <property type="match status" value="1"/>
</dbReference>
<organism evidence="5 6">
    <name type="scientific">Metschnikowia aff. pulcherrima</name>
    <dbReference type="NCBI Taxonomy" id="2163413"/>
    <lineage>
        <taxon>Eukaryota</taxon>
        <taxon>Fungi</taxon>
        <taxon>Dikarya</taxon>
        <taxon>Ascomycota</taxon>
        <taxon>Saccharomycotina</taxon>
        <taxon>Pichiomycetes</taxon>
        <taxon>Metschnikowiaceae</taxon>
        <taxon>Metschnikowia</taxon>
    </lineage>
</organism>
<dbReference type="Gene3D" id="3.40.640.10">
    <property type="entry name" value="Type I PLP-dependent aspartate aminotransferase-like (Major domain)"/>
    <property type="match status" value="1"/>
</dbReference>
<dbReference type="EMBL" id="CP034461">
    <property type="protein sequence ID" value="QBM90733.1"/>
    <property type="molecule type" value="Genomic_DNA"/>
</dbReference>
<feature type="modified residue" description="N6-(pyridoxal phosphate)lysine" evidence="3">
    <location>
        <position position="196"/>
    </location>
</feature>